<dbReference type="GO" id="GO:0016787">
    <property type="term" value="F:hydrolase activity"/>
    <property type="evidence" value="ECO:0007669"/>
    <property type="project" value="UniProtKB-KW"/>
</dbReference>
<organism evidence="2 3">
    <name type="scientific">Bifidobacterium avesanii</name>
    <dbReference type="NCBI Taxonomy" id="1798157"/>
    <lineage>
        <taxon>Bacteria</taxon>
        <taxon>Bacillati</taxon>
        <taxon>Actinomycetota</taxon>
        <taxon>Actinomycetes</taxon>
        <taxon>Bifidobacteriales</taxon>
        <taxon>Bifidobacteriaceae</taxon>
        <taxon>Bifidobacterium</taxon>
    </lineage>
</organism>
<evidence type="ECO:0000313" key="2">
    <source>
        <dbReference type="EMBL" id="NEG78513.1"/>
    </source>
</evidence>
<keyword evidence="3" id="KW-1185">Reference proteome</keyword>
<dbReference type="InterPro" id="IPR008928">
    <property type="entry name" value="6-hairpin_glycosidase_sf"/>
</dbReference>
<evidence type="ECO:0000256" key="1">
    <source>
        <dbReference type="ARBA" id="ARBA00022801"/>
    </source>
</evidence>
<comment type="caution">
    <text evidence="2">The sequence shown here is derived from an EMBL/GenBank/DDBJ whole genome shotgun (WGS) entry which is preliminary data.</text>
</comment>
<protein>
    <submittedName>
        <fullName evidence="2">Glycoside hydrolase 105 family protein</fullName>
    </submittedName>
</protein>
<dbReference type="SUPFAM" id="SSF48208">
    <property type="entry name" value="Six-hairpin glycosidases"/>
    <property type="match status" value="1"/>
</dbReference>
<gene>
    <name evidence="2" type="ORF">GFD22_05940</name>
</gene>
<evidence type="ECO:0000313" key="3">
    <source>
        <dbReference type="Proteomes" id="UP000469763"/>
    </source>
</evidence>
<dbReference type="GO" id="GO:0005975">
    <property type="term" value="P:carbohydrate metabolic process"/>
    <property type="evidence" value="ECO:0007669"/>
    <property type="project" value="InterPro"/>
</dbReference>
<keyword evidence="1 2" id="KW-0378">Hydrolase</keyword>
<dbReference type="PANTHER" id="PTHR33886:SF8">
    <property type="entry name" value="UNSATURATED RHAMNOGALACTURONAN HYDROLASE (EUROFUNG)"/>
    <property type="match status" value="1"/>
</dbReference>
<dbReference type="InterPro" id="IPR052043">
    <property type="entry name" value="PolySaccharide_Degr_Enz"/>
</dbReference>
<dbReference type="Pfam" id="PF07470">
    <property type="entry name" value="Glyco_hydro_88"/>
    <property type="match status" value="1"/>
</dbReference>
<dbReference type="Gene3D" id="1.50.10.10">
    <property type="match status" value="1"/>
</dbReference>
<dbReference type="RefSeq" id="WP_152350237.1">
    <property type="nucleotide sequence ID" value="NZ_WBSN01000006.1"/>
</dbReference>
<accession>A0A7K3TJS8</accession>
<dbReference type="AlphaFoldDB" id="A0A7K3TJS8"/>
<sequence length="373" mass="41577">MTANADHTAKRPVDYAVASVETMMRKFAAADLPPRNHFHYHQGVFLSGVYQTYLATGDERYFDYVRNWVNCVVAPDGSIPSADPSQLDDLQPGILLYPLYERTRDERYRAAIDWIAHTIRDYPRNPDGGFWHKANSFAHQMWLDGLYMGGPVIAQYGAEFGHPEYFDLVARQALLMREHTETANGLYRHAWDWSRKAAWADPETGLAPEHWGRSIGWVPVAVLDDLDFIPAGHPDRPALEAMVRDLLTAVLKYQGPDGRWWQVVDRPGDAGNWPETSCSCLFTAALCKAVRAGVMDESALAAAGRGYEAVIANLGHETRPDGAEDLIVDGVCVGTGVGDYDFYCARPTSANDLHGVGSFLIMTSEVQKVWDRL</sequence>
<dbReference type="InterPro" id="IPR010905">
    <property type="entry name" value="Glyco_hydro_88"/>
</dbReference>
<dbReference type="InterPro" id="IPR012341">
    <property type="entry name" value="6hp_glycosidase-like_sf"/>
</dbReference>
<dbReference type="PANTHER" id="PTHR33886">
    <property type="entry name" value="UNSATURATED RHAMNOGALACTURONAN HYDROLASE (EUROFUNG)"/>
    <property type="match status" value="1"/>
</dbReference>
<name>A0A7K3TJS8_9BIFI</name>
<dbReference type="Proteomes" id="UP000469763">
    <property type="component" value="Unassembled WGS sequence"/>
</dbReference>
<proteinExistence type="predicted"/>
<dbReference type="EMBL" id="WHZY01000007">
    <property type="protein sequence ID" value="NEG78513.1"/>
    <property type="molecule type" value="Genomic_DNA"/>
</dbReference>
<dbReference type="OrthoDB" id="6381507at2"/>
<reference evidence="2 3" key="1">
    <citation type="submission" date="2019-10" db="EMBL/GenBank/DDBJ databases">
        <title>Bifidobacterium from non-human primates.</title>
        <authorList>
            <person name="Modesto M."/>
        </authorList>
    </citation>
    <scope>NUCLEOTIDE SEQUENCE [LARGE SCALE GENOMIC DNA]</scope>
    <source>
        <strain evidence="2 3">TREC</strain>
    </source>
</reference>